<accession>A0A401GN53</accession>
<comment type="caution">
    <text evidence="1">The sequence shown here is derived from an EMBL/GenBank/DDBJ whole genome shotgun (WGS) entry which is preliminary data.</text>
</comment>
<protein>
    <submittedName>
        <fullName evidence="1">Uncharacterized protein</fullName>
    </submittedName>
</protein>
<dbReference type="RefSeq" id="XP_027614584.1">
    <property type="nucleotide sequence ID" value="XM_027758783.1"/>
</dbReference>
<dbReference type="Proteomes" id="UP000287166">
    <property type="component" value="Unassembled WGS sequence"/>
</dbReference>
<keyword evidence="2" id="KW-1185">Reference proteome</keyword>
<evidence type="ECO:0000313" key="2">
    <source>
        <dbReference type="Proteomes" id="UP000287166"/>
    </source>
</evidence>
<evidence type="ECO:0000313" key="1">
    <source>
        <dbReference type="EMBL" id="GBE83671.1"/>
    </source>
</evidence>
<gene>
    <name evidence="1" type="ORF">SCP_0507260</name>
</gene>
<dbReference type="EMBL" id="BFAD01000005">
    <property type="protein sequence ID" value="GBE83671.1"/>
    <property type="molecule type" value="Genomic_DNA"/>
</dbReference>
<dbReference type="InParanoid" id="A0A401GN53"/>
<sequence length="79" mass="8778">MCQHAKKNLIEDMFRQCAGNDGHETYTRRSRTKARVVALTPSGYFTDQNRVHGKVSRALPSQSLAAAVSPKYLGFSHSP</sequence>
<proteinExistence type="predicted"/>
<reference evidence="1 2" key="1">
    <citation type="journal article" date="2018" name="Sci. Rep.">
        <title>Genome sequence of the cauliflower mushroom Sparassis crispa (Hanabiratake) and its association with beneficial usage.</title>
        <authorList>
            <person name="Kiyama R."/>
            <person name="Furutani Y."/>
            <person name="Kawaguchi K."/>
            <person name="Nakanishi T."/>
        </authorList>
    </citation>
    <scope>NUCLEOTIDE SEQUENCE [LARGE SCALE GENOMIC DNA]</scope>
</reference>
<name>A0A401GN53_9APHY</name>
<dbReference type="AlphaFoldDB" id="A0A401GN53"/>
<organism evidence="1 2">
    <name type="scientific">Sparassis crispa</name>
    <dbReference type="NCBI Taxonomy" id="139825"/>
    <lineage>
        <taxon>Eukaryota</taxon>
        <taxon>Fungi</taxon>
        <taxon>Dikarya</taxon>
        <taxon>Basidiomycota</taxon>
        <taxon>Agaricomycotina</taxon>
        <taxon>Agaricomycetes</taxon>
        <taxon>Polyporales</taxon>
        <taxon>Sparassidaceae</taxon>
        <taxon>Sparassis</taxon>
    </lineage>
</organism>
<dbReference type="GeneID" id="38780588"/>